<evidence type="ECO:0000256" key="2">
    <source>
        <dbReference type="ARBA" id="ARBA00022741"/>
    </source>
</evidence>
<feature type="region of interest" description="Disordered" evidence="4">
    <location>
        <begin position="1"/>
        <end position="23"/>
    </location>
</feature>
<sequence length="220" mass="24702">MSPDRRRAPHCDATWPTPGGGGRDFSALPAHALPRKNPMKLSKNWDEVCYPFIHQTSYLCDFEVTTDELCALIGSAIAAMPDDMQDMRQDLETLQPLAFHINGSIRGRLAVTEDDQQWLLGRLQHYRTEVGEREHIFVLPRGTAPVPQLHQARSAAKKAIRCMVRVEEEGQKTVPDILPRMCNTLCNLFFLMTLVVNQRRGVEAVPFTSKSYGKPASSAD</sequence>
<feature type="compositionally biased region" description="Basic and acidic residues" evidence="4">
    <location>
        <begin position="1"/>
        <end position="10"/>
    </location>
</feature>
<dbReference type="EMBL" id="CP020121">
    <property type="protein sequence ID" value="AQZ99467.1"/>
    <property type="molecule type" value="Genomic_DNA"/>
</dbReference>
<dbReference type="GO" id="GO:0016740">
    <property type="term" value="F:transferase activity"/>
    <property type="evidence" value="ECO:0007669"/>
    <property type="project" value="UniProtKB-KW"/>
</dbReference>
<dbReference type="Proteomes" id="UP000242792">
    <property type="component" value="Chromosome"/>
</dbReference>
<reference evidence="6 7" key="1">
    <citation type="submission" date="2017-03" db="EMBL/GenBank/DDBJ databases">
        <title>Rapid Whole Genome Sequencing of Comamonas kerstersii Causing Continuous ambulatory Peritoneal Dialysis-Associated Peritonitis.</title>
        <authorList>
            <person name="Zheng B."/>
        </authorList>
    </citation>
    <scope>NUCLEOTIDE SEQUENCE [LARGE SCALE GENOMIC DNA]</scope>
    <source>
        <strain evidence="6 7">8943</strain>
    </source>
</reference>
<evidence type="ECO:0000259" key="5">
    <source>
        <dbReference type="Pfam" id="PF01923"/>
    </source>
</evidence>
<dbReference type="InterPro" id="IPR036451">
    <property type="entry name" value="CblAdoTrfase-like_sf"/>
</dbReference>
<organism evidence="6 7">
    <name type="scientific">Comamonas kerstersii</name>
    <dbReference type="NCBI Taxonomy" id="225992"/>
    <lineage>
        <taxon>Bacteria</taxon>
        <taxon>Pseudomonadati</taxon>
        <taxon>Pseudomonadota</taxon>
        <taxon>Betaproteobacteria</taxon>
        <taxon>Burkholderiales</taxon>
        <taxon>Comamonadaceae</taxon>
        <taxon>Comamonas</taxon>
    </lineage>
</organism>
<dbReference type="AlphaFoldDB" id="A0A1V0BHS6"/>
<evidence type="ECO:0000256" key="1">
    <source>
        <dbReference type="ARBA" id="ARBA00022679"/>
    </source>
</evidence>
<evidence type="ECO:0000256" key="3">
    <source>
        <dbReference type="ARBA" id="ARBA00022840"/>
    </source>
</evidence>
<evidence type="ECO:0000313" key="7">
    <source>
        <dbReference type="Proteomes" id="UP000242792"/>
    </source>
</evidence>
<dbReference type="InterPro" id="IPR016030">
    <property type="entry name" value="CblAdoTrfase-like"/>
</dbReference>
<dbReference type="SUPFAM" id="SSF89028">
    <property type="entry name" value="Cobalamin adenosyltransferase-like"/>
    <property type="match status" value="1"/>
</dbReference>
<name>A0A1V0BHS6_9BURK</name>
<gene>
    <name evidence="6" type="ORF">B5M06_15625</name>
</gene>
<dbReference type="GO" id="GO:0005524">
    <property type="term" value="F:ATP binding"/>
    <property type="evidence" value="ECO:0007669"/>
    <property type="project" value="UniProtKB-KW"/>
</dbReference>
<keyword evidence="2" id="KW-0547">Nucleotide-binding</keyword>
<evidence type="ECO:0000256" key="4">
    <source>
        <dbReference type="SAM" id="MobiDB-lite"/>
    </source>
</evidence>
<dbReference type="Gene3D" id="1.20.1200.10">
    <property type="entry name" value="Cobalamin adenosyltransferase-like"/>
    <property type="match status" value="1"/>
</dbReference>
<proteinExistence type="predicted"/>
<accession>A0A1V0BHS6</accession>
<dbReference type="Pfam" id="PF01923">
    <property type="entry name" value="Cob_adeno_trans"/>
    <property type="match status" value="1"/>
</dbReference>
<evidence type="ECO:0000313" key="6">
    <source>
        <dbReference type="EMBL" id="AQZ99467.1"/>
    </source>
</evidence>
<keyword evidence="1" id="KW-0808">Transferase</keyword>
<dbReference type="KEGG" id="cke:B5M06_15625"/>
<keyword evidence="3" id="KW-0067">ATP-binding</keyword>
<feature type="domain" description="Cobalamin adenosyltransferase-like" evidence="5">
    <location>
        <begin position="65"/>
        <end position="195"/>
    </location>
</feature>
<dbReference type="OrthoDB" id="6118511at2"/>
<protein>
    <recommendedName>
        <fullName evidence="5">Cobalamin adenosyltransferase-like domain-containing protein</fullName>
    </recommendedName>
</protein>